<dbReference type="InterPro" id="IPR055388">
    <property type="entry name" value="DUF7617"/>
</dbReference>
<feature type="domain" description="DUF7617" evidence="1">
    <location>
        <begin position="665"/>
        <end position="790"/>
    </location>
</feature>
<dbReference type="Pfam" id="PF24593">
    <property type="entry name" value="DUF7617"/>
    <property type="match status" value="1"/>
</dbReference>
<dbReference type="EMBL" id="JACHMN010000002">
    <property type="protein sequence ID" value="MBB5868667.1"/>
    <property type="molecule type" value="Genomic_DNA"/>
</dbReference>
<dbReference type="AlphaFoldDB" id="A0A841BHT2"/>
<accession>A0A841BHT2</accession>
<keyword evidence="3" id="KW-1185">Reference proteome</keyword>
<evidence type="ECO:0000259" key="1">
    <source>
        <dbReference type="Pfam" id="PF24593"/>
    </source>
</evidence>
<gene>
    <name evidence="2" type="ORF">F4553_002046</name>
</gene>
<evidence type="ECO:0000313" key="3">
    <source>
        <dbReference type="Proteomes" id="UP000587527"/>
    </source>
</evidence>
<comment type="caution">
    <text evidence="2">The sequence shown here is derived from an EMBL/GenBank/DDBJ whole genome shotgun (WGS) entry which is preliminary data.</text>
</comment>
<dbReference type="Proteomes" id="UP000587527">
    <property type="component" value="Unassembled WGS sequence"/>
</dbReference>
<name>A0A841BHT2_9ACTN</name>
<sequence length="815" mass="81615">MLGMVNASVSADAHSAYAASVLTKSAQNTTHPGASPASHGDVINWVLSYADSGARGVASITDQIAGAPGSQSYVPGSLRTPQGWVPNWSTDGTTFGATEPATGTVAVRATNPDAHPGGTNLARLLLPPVQTQPTPTGGDGFTAYVYRGPDGEVEAWNTYHHLYHAAPKVVCTNLLTNSPCAGGPWPRPLNTAVGPLGAGFTGDIQSTLAPQYVTDPAYPGKLFYAAVTTTSVGVGCLDMPNRANCGYVPLTAFGGSPSAVNGMAGFVAVDGKMYGVDTTGKVLCLTIASLTPCAGQPYTAVVPGNNDNPGGANYLGSLTLAGGKVFASSSPSGGPVRLGCFDPATTAACTGWATPKTVGPAGSYSYAAFTSYGTDGSERGACAPVVTGGPPVVGCFAIDGTPIAAPGGFGSVANGALTFNPETVTAPNGHLQSYFPFWGGSLAGGTGCWDWTASAVCAGFPFPKTHPNVNGGATRDYGYDYDETTECLVALGDAGVLFSVDPATGGSPCVRSGASVNLTPGAFYCDGGTSHVQAYRDAKLENITLTNVDLGNSTATVTDPGGTVIATPAFAPDGSLDLSGISVAANPAIVVNARLVLLSTADFTGGNQPNIVVSYQGDAPQLCFKTKLSSACSVTSVTNTASGTDPAGAFTSNTVTVPIAPGTECQPVVTVNKEICQDTRASRCGPGGPGPWAKTTPVGLLGLLGTAYWRITVTNSGGVAAAGVTINDQVVPGCVSAGGTFTLAPGASKQVFCSTFLVLLPLTNTASATFTAAGAPPNTPPTTTAPSSATACSLLCILGNPNDQSAGRAPVRTAL</sequence>
<proteinExistence type="predicted"/>
<dbReference type="RefSeq" id="WP_221469841.1">
    <property type="nucleotide sequence ID" value="NZ_JACHMN010000002.1"/>
</dbReference>
<protein>
    <recommendedName>
        <fullName evidence="1">DUF7617 domain-containing protein</fullName>
    </recommendedName>
</protein>
<organism evidence="2 3">
    <name type="scientific">Allocatelliglobosispora scoriae</name>
    <dbReference type="NCBI Taxonomy" id="643052"/>
    <lineage>
        <taxon>Bacteria</taxon>
        <taxon>Bacillati</taxon>
        <taxon>Actinomycetota</taxon>
        <taxon>Actinomycetes</taxon>
        <taxon>Micromonosporales</taxon>
        <taxon>Micromonosporaceae</taxon>
        <taxon>Allocatelliglobosispora</taxon>
    </lineage>
</organism>
<evidence type="ECO:0000313" key="2">
    <source>
        <dbReference type="EMBL" id="MBB5868667.1"/>
    </source>
</evidence>
<reference evidence="2 3" key="1">
    <citation type="submission" date="2020-08" db="EMBL/GenBank/DDBJ databases">
        <title>Sequencing the genomes of 1000 actinobacteria strains.</title>
        <authorList>
            <person name="Klenk H.-P."/>
        </authorList>
    </citation>
    <scope>NUCLEOTIDE SEQUENCE [LARGE SCALE GENOMIC DNA]</scope>
    <source>
        <strain evidence="2 3">DSM 45362</strain>
    </source>
</reference>